<evidence type="ECO:0000313" key="1">
    <source>
        <dbReference type="EMBL" id="KAL2047150.1"/>
    </source>
</evidence>
<comment type="caution">
    <text evidence="1">The sequence shown here is derived from an EMBL/GenBank/DDBJ whole genome shotgun (WGS) entry which is preliminary data.</text>
</comment>
<name>A0ABR4AN30_9LECA</name>
<accession>A0ABR4AN30</accession>
<protein>
    <submittedName>
        <fullName evidence="1">Uncharacterized protein</fullName>
    </submittedName>
</protein>
<sequence>MYSIDRTTEGSEVLRDNTMILHSLRPPMSFIVAAHGERTICTWGLDARSFWTGGWLNLAAQMVGIVQMIPSKLTVGFETTLYKVHDDAEEGGDV</sequence>
<dbReference type="Proteomes" id="UP001590950">
    <property type="component" value="Unassembled WGS sequence"/>
</dbReference>
<dbReference type="EMBL" id="JBEFKJ010000003">
    <property type="protein sequence ID" value="KAL2047150.1"/>
    <property type="molecule type" value="Genomic_DNA"/>
</dbReference>
<organism evidence="1 2">
    <name type="scientific">Stereocaulon virgatum</name>
    <dbReference type="NCBI Taxonomy" id="373712"/>
    <lineage>
        <taxon>Eukaryota</taxon>
        <taxon>Fungi</taxon>
        <taxon>Dikarya</taxon>
        <taxon>Ascomycota</taxon>
        <taxon>Pezizomycotina</taxon>
        <taxon>Lecanoromycetes</taxon>
        <taxon>OSLEUM clade</taxon>
        <taxon>Lecanoromycetidae</taxon>
        <taxon>Lecanorales</taxon>
        <taxon>Lecanorineae</taxon>
        <taxon>Stereocaulaceae</taxon>
        <taxon>Stereocaulon</taxon>
    </lineage>
</organism>
<keyword evidence="2" id="KW-1185">Reference proteome</keyword>
<gene>
    <name evidence="1" type="ORF">N7G274_001169</name>
</gene>
<reference evidence="1 2" key="1">
    <citation type="submission" date="2024-09" db="EMBL/GenBank/DDBJ databases">
        <title>Rethinking Asexuality: The Enigmatic Case of Functional Sexual Genes in Lepraria (Stereocaulaceae).</title>
        <authorList>
            <person name="Doellman M."/>
            <person name="Sun Y."/>
            <person name="Barcenas-Pena A."/>
            <person name="Lumbsch H.T."/>
            <person name="Grewe F."/>
        </authorList>
    </citation>
    <scope>NUCLEOTIDE SEQUENCE [LARGE SCALE GENOMIC DNA]</scope>
    <source>
        <strain evidence="1 2">Mercado 3170</strain>
    </source>
</reference>
<evidence type="ECO:0000313" key="2">
    <source>
        <dbReference type="Proteomes" id="UP001590950"/>
    </source>
</evidence>
<proteinExistence type="predicted"/>